<dbReference type="RefSeq" id="WP_069695000.1">
    <property type="nucleotide sequence ID" value="NZ_CP043010.1"/>
</dbReference>
<organism evidence="2 3">
    <name type="scientific">Paenarthrobacter ureafaciens</name>
    <dbReference type="NCBI Taxonomy" id="37931"/>
    <lineage>
        <taxon>Bacteria</taxon>
        <taxon>Bacillati</taxon>
        <taxon>Actinomycetota</taxon>
        <taxon>Actinomycetes</taxon>
        <taxon>Micrococcales</taxon>
        <taxon>Micrococcaceae</taxon>
        <taxon>Paenarthrobacter</taxon>
    </lineage>
</organism>
<feature type="region of interest" description="Disordered" evidence="1">
    <location>
        <begin position="1"/>
        <end position="56"/>
    </location>
</feature>
<evidence type="ECO:0000256" key="1">
    <source>
        <dbReference type="SAM" id="MobiDB-lite"/>
    </source>
</evidence>
<dbReference type="EMBL" id="CP101185">
    <property type="protein sequence ID" value="UYV95983.1"/>
    <property type="molecule type" value="Genomic_DNA"/>
</dbReference>
<protein>
    <submittedName>
        <fullName evidence="2">Uncharacterized protein</fullName>
    </submittedName>
</protein>
<accession>A0AAX3EED1</accession>
<evidence type="ECO:0000313" key="3">
    <source>
        <dbReference type="Proteomes" id="UP001163293"/>
    </source>
</evidence>
<proteinExistence type="predicted"/>
<feature type="compositionally biased region" description="Polar residues" evidence="1">
    <location>
        <begin position="35"/>
        <end position="56"/>
    </location>
</feature>
<gene>
    <name evidence="2" type="ORF">NL394_12920</name>
</gene>
<dbReference type="Proteomes" id="UP001163293">
    <property type="component" value="Chromosome"/>
</dbReference>
<evidence type="ECO:0000313" key="2">
    <source>
        <dbReference type="EMBL" id="UYV95983.1"/>
    </source>
</evidence>
<dbReference type="AlphaFoldDB" id="A0AAX3EED1"/>
<keyword evidence="3" id="KW-1185">Reference proteome</keyword>
<reference evidence="2" key="1">
    <citation type="submission" date="2022-07" db="EMBL/GenBank/DDBJ databases">
        <authorList>
            <person name="Wu T."/>
        </authorList>
    </citation>
    <scope>NUCLEOTIDE SEQUENCE</scope>
    <source>
        <strain evidence="2">SD-1</strain>
    </source>
</reference>
<name>A0AAX3EED1_PAEUR</name>
<feature type="region of interest" description="Disordered" evidence="1">
    <location>
        <begin position="76"/>
        <end position="96"/>
    </location>
</feature>
<sequence length="121" mass="14189">MSNDQQVEQQERYGSRLAQMFGYVTPEDRSRWEQQRAQNKRNVNSAKQGAKSSVSSMMEFGDKNINAKLNAAHRIADQQRFDESHDKIVSTRRDPKTRSIIESVDYEYKDERQSIEPDFEL</sequence>